<dbReference type="SUPFAM" id="SSF90123">
    <property type="entry name" value="ABC transporter transmembrane region"/>
    <property type="match status" value="1"/>
</dbReference>
<proteinExistence type="predicted"/>
<name>A0A1F7X144_9BACT</name>
<evidence type="ECO:0000256" key="1">
    <source>
        <dbReference type="ARBA" id="ARBA00004651"/>
    </source>
</evidence>
<dbReference type="EMBL" id="MGFQ01000058">
    <property type="protein sequence ID" value="OGM08088.1"/>
    <property type="molecule type" value="Genomic_DNA"/>
</dbReference>
<reference evidence="5 6" key="1">
    <citation type="journal article" date="2016" name="Nat. Commun.">
        <title>Thousands of microbial genomes shed light on interconnected biogeochemical processes in an aquifer system.</title>
        <authorList>
            <person name="Anantharaman K."/>
            <person name="Brown C.T."/>
            <person name="Hug L.A."/>
            <person name="Sharon I."/>
            <person name="Castelle C.J."/>
            <person name="Probst A.J."/>
            <person name="Thomas B.C."/>
            <person name="Singh A."/>
            <person name="Wilkins M.J."/>
            <person name="Karaoz U."/>
            <person name="Brodie E.L."/>
            <person name="Williams K.H."/>
            <person name="Hubbard S.S."/>
            <person name="Banfield J.F."/>
        </authorList>
    </citation>
    <scope>NUCLEOTIDE SEQUENCE [LARGE SCALE GENOMIC DNA]</scope>
</reference>
<accession>A0A1F7X144</accession>
<dbReference type="AlphaFoldDB" id="A0A1F7X144"/>
<keyword evidence="4" id="KW-0472">Membrane</keyword>
<organism evidence="5 6">
    <name type="scientific">Candidatus Woesebacteria bacterium RBG_13_36_22</name>
    <dbReference type="NCBI Taxonomy" id="1802478"/>
    <lineage>
        <taxon>Bacteria</taxon>
        <taxon>Candidatus Woeseibacteriota</taxon>
    </lineage>
</organism>
<evidence type="ECO:0000256" key="2">
    <source>
        <dbReference type="ARBA" id="ARBA00022692"/>
    </source>
</evidence>
<dbReference type="GO" id="GO:0005886">
    <property type="term" value="C:plasma membrane"/>
    <property type="evidence" value="ECO:0007669"/>
    <property type="project" value="UniProtKB-SubCell"/>
</dbReference>
<dbReference type="InterPro" id="IPR036640">
    <property type="entry name" value="ABC1_TM_sf"/>
</dbReference>
<keyword evidence="3" id="KW-1133">Transmembrane helix</keyword>
<evidence type="ECO:0000313" key="5">
    <source>
        <dbReference type="EMBL" id="OGM08088.1"/>
    </source>
</evidence>
<protein>
    <submittedName>
        <fullName evidence="5">Uncharacterized protein</fullName>
    </submittedName>
</protein>
<evidence type="ECO:0000256" key="4">
    <source>
        <dbReference type="ARBA" id="ARBA00023136"/>
    </source>
</evidence>
<comment type="caution">
    <text evidence="5">The sequence shown here is derived from an EMBL/GenBank/DDBJ whole genome shotgun (WGS) entry which is preliminary data.</text>
</comment>
<dbReference type="GO" id="GO:0005524">
    <property type="term" value="F:ATP binding"/>
    <property type="evidence" value="ECO:0007669"/>
    <property type="project" value="InterPro"/>
</dbReference>
<sequence length="199" mass="23521">MFTLLAHLKYSFSHINSKDWHWKIVSLIWGKRASRGSACPYYWFKLPTSLLILLIGGIIMIIWMFFRGLTIVFMWIGGYQFKRDFKNPDHAVTERYSYSDYKERKDGSYIRFAPWQYLIIPIALVVIWYLGFVNQKLALTILLVITALTIVTLLAYVLSKGWKNQYVQQARNNVSDAWHRVCPPLYIDGEKDYHPHFDD</sequence>
<keyword evidence="2" id="KW-0812">Transmembrane</keyword>
<evidence type="ECO:0000256" key="3">
    <source>
        <dbReference type="ARBA" id="ARBA00022989"/>
    </source>
</evidence>
<gene>
    <name evidence="5" type="ORF">A2Z67_05670</name>
</gene>
<evidence type="ECO:0000313" key="6">
    <source>
        <dbReference type="Proteomes" id="UP000176939"/>
    </source>
</evidence>
<dbReference type="Proteomes" id="UP000176939">
    <property type="component" value="Unassembled WGS sequence"/>
</dbReference>
<comment type="subcellular location">
    <subcellularLocation>
        <location evidence="1">Cell membrane</location>
        <topology evidence="1">Multi-pass membrane protein</topology>
    </subcellularLocation>
</comment>